<keyword evidence="1" id="KW-0732">Signal</keyword>
<evidence type="ECO:0000256" key="1">
    <source>
        <dbReference type="SAM" id="SignalP"/>
    </source>
</evidence>
<comment type="caution">
    <text evidence="2">The sequence shown here is derived from an EMBL/GenBank/DDBJ whole genome shotgun (WGS) entry which is preliminary data.</text>
</comment>
<feature type="chain" id="PRO_5017474934" description="Transporter" evidence="1">
    <location>
        <begin position="20"/>
        <end position="287"/>
    </location>
</feature>
<evidence type="ECO:0000313" key="2">
    <source>
        <dbReference type="EMBL" id="RKG83817.1"/>
    </source>
</evidence>
<protein>
    <recommendedName>
        <fullName evidence="4">Transporter</fullName>
    </recommendedName>
</protein>
<proteinExistence type="predicted"/>
<dbReference type="RefSeq" id="WP_120542872.1">
    <property type="nucleotide sequence ID" value="NZ_RAVZ01000171.1"/>
</dbReference>
<dbReference type="Proteomes" id="UP000268094">
    <property type="component" value="Unassembled WGS sequence"/>
</dbReference>
<organism evidence="2 3">
    <name type="scientific">Corallococcus terminator</name>
    <dbReference type="NCBI Taxonomy" id="2316733"/>
    <lineage>
        <taxon>Bacteria</taxon>
        <taxon>Pseudomonadati</taxon>
        <taxon>Myxococcota</taxon>
        <taxon>Myxococcia</taxon>
        <taxon>Myxococcales</taxon>
        <taxon>Cystobacterineae</taxon>
        <taxon>Myxococcaceae</taxon>
        <taxon>Corallococcus</taxon>
    </lineage>
</organism>
<evidence type="ECO:0008006" key="4">
    <source>
        <dbReference type="Google" id="ProtNLM"/>
    </source>
</evidence>
<reference evidence="3" key="1">
    <citation type="submission" date="2018-09" db="EMBL/GenBank/DDBJ databases">
        <authorList>
            <person name="Livingstone P.G."/>
            <person name="Whitworth D.E."/>
        </authorList>
    </citation>
    <scope>NUCLEOTIDE SEQUENCE [LARGE SCALE GENOMIC DNA]</scope>
    <source>
        <strain evidence="3">CA054A</strain>
    </source>
</reference>
<accession>A0A3A8IK30</accession>
<dbReference type="EMBL" id="RAVZ01000171">
    <property type="protein sequence ID" value="RKG83817.1"/>
    <property type="molecule type" value="Genomic_DNA"/>
</dbReference>
<keyword evidence="3" id="KW-1185">Reference proteome</keyword>
<dbReference type="OrthoDB" id="5380424at2"/>
<dbReference type="AlphaFoldDB" id="A0A3A8IK30"/>
<feature type="signal peptide" evidence="1">
    <location>
        <begin position="1"/>
        <end position="19"/>
    </location>
</feature>
<evidence type="ECO:0000313" key="3">
    <source>
        <dbReference type="Proteomes" id="UP000268094"/>
    </source>
</evidence>
<sequence>MVALALALLLSTLPSPDVACEGSTDAGETFPTCFDPGTGWVLGTALHVQDEEAALLLRTGILLRVVRTSNSKGDSSWFDSHRLFMTEARGGTHEALTFTGYDGLLRRHVDEGSLLVSFGRPVRIPFPFDVAMSLRAAHLERRVWEGPGWTLETGRVGLLLDPVRTNTEWGWLAVGPAANHTLRHDRDGTQHEVSPFTSLLLDTGWETRDGRWALRATGLVGWAFDFDGGSHFRARGEVALEHVLLAVNDAPVSLRLAATGVRGDAGLARRDEAMLSAGLMVRPFGER</sequence>
<name>A0A3A8IK30_9BACT</name>
<gene>
    <name evidence="2" type="ORF">D7V88_23415</name>
</gene>